<dbReference type="Proteomes" id="UP001286313">
    <property type="component" value="Unassembled WGS sequence"/>
</dbReference>
<name>A0AAE1F4V9_PETCI</name>
<evidence type="ECO:0000313" key="1">
    <source>
        <dbReference type="EMBL" id="KAK3867372.1"/>
    </source>
</evidence>
<dbReference type="EMBL" id="JAWQEG010003218">
    <property type="protein sequence ID" value="KAK3867372.1"/>
    <property type="molecule type" value="Genomic_DNA"/>
</dbReference>
<comment type="caution">
    <text evidence="1">The sequence shown here is derived from an EMBL/GenBank/DDBJ whole genome shotgun (WGS) entry which is preliminary data.</text>
</comment>
<evidence type="ECO:0000313" key="2">
    <source>
        <dbReference type="Proteomes" id="UP001286313"/>
    </source>
</evidence>
<dbReference type="AlphaFoldDB" id="A0AAE1F4V9"/>
<protein>
    <submittedName>
        <fullName evidence="1">Uncharacterized protein</fullName>
    </submittedName>
</protein>
<proteinExistence type="predicted"/>
<gene>
    <name evidence="1" type="ORF">Pcinc_027163</name>
</gene>
<keyword evidence="2" id="KW-1185">Reference proteome</keyword>
<organism evidence="1 2">
    <name type="scientific">Petrolisthes cinctipes</name>
    <name type="common">Flat porcelain crab</name>
    <dbReference type="NCBI Taxonomy" id="88211"/>
    <lineage>
        <taxon>Eukaryota</taxon>
        <taxon>Metazoa</taxon>
        <taxon>Ecdysozoa</taxon>
        <taxon>Arthropoda</taxon>
        <taxon>Crustacea</taxon>
        <taxon>Multicrustacea</taxon>
        <taxon>Malacostraca</taxon>
        <taxon>Eumalacostraca</taxon>
        <taxon>Eucarida</taxon>
        <taxon>Decapoda</taxon>
        <taxon>Pleocyemata</taxon>
        <taxon>Anomura</taxon>
        <taxon>Galatheoidea</taxon>
        <taxon>Porcellanidae</taxon>
        <taxon>Petrolisthes</taxon>
    </lineage>
</organism>
<accession>A0AAE1F4V9</accession>
<reference evidence="1" key="1">
    <citation type="submission" date="2023-10" db="EMBL/GenBank/DDBJ databases">
        <title>Genome assemblies of two species of porcelain crab, Petrolisthes cinctipes and Petrolisthes manimaculis (Anomura: Porcellanidae).</title>
        <authorList>
            <person name="Angst P."/>
        </authorList>
    </citation>
    <scope>NUCLEOTIDE SEQUENCE</scope>
    <source>
        <strain evidence="1">PB745_01</strain>
        <tissue evidence="1">Gill</tissue>
    </source>
</reference>
<sequence length="82" mass="8672">MIIGDIVMWPSIVQLGGQARLASPFMDTIWPGGQVCTGAPGSTHTGCRTTPPHPLGWVHQAGQLRGRGGTMALQSRDPDHLS</sequence>